<dbReference type="SUPFAM" id="SSF48173">
    <property type="entry name" value="Cryptochrome/photolyase FAD-binding domain"/>
    <property type="match status" value="1"/>
</dbReference>
<evidence type="ECO:0000256" key="3">
    <source>
        <dbReference type="ARBA" id="ARBA00013149"/>
    </source>
</evidence>
<keyword evidence="15" id="KW-1185">Reference proteome</keyword>
<dbReference type="FunFam" id="1.10.579.10:FF:000002">
    <property type="entry name" value="Deoxyribodipyrimidine photolyase"/>
    <property type="match status" value="1"/>
</dbReference>
<evidence type="ECO:0000256" key="1">
    <source>
        <dbReference type="ARBA" id="ARBA00001974"/>
    </source>
</evidence>
<feature type="compositionally biased region" description="Basic and acidic residues" evidence="13">
    <location>
        <begin position="507"/>
        <end position="546"/>
    </location>
</feature>
<name>A0A915B201_PARUN</name>
<accession>A0A915B201</accession>
<keyword evidence="9" id="KW-0234">DNA repair</keyword>
<evidence type="ECO:0000256" key="5">
    <source>
        <dbReference type="ARBA" id="ARBA00022630"/>
    </source>
</evidence>
<dbReference type="Proteomes" id="UP000887569">
    <property type="component" value="Unplaced"/>
</dbReference>
<dbReference type="InterPro" id="IPR036155">
    <property type="entry name" value="Crypto/Photolyase_N_sf"/>
</dbReference>
<evidence type="ECO:0000256" key="13">
    <source>
        <dbReference type="SAM" id="MobiDB-lite"/>
    </source>
</evidence>
<dbReference type="InterPro" id="IPR052219">
    <property type="entry name" value="Photolyase_Class-2"/>
</dbReference>
<feature type="compositionally biased region" description="Basic and acidic residues" evidence="13">
    <location>
        <begin position="463"/>
        <end position="475"/>
    </location>
</feature>
<evidence type="ECO:0000256" key="11">
    <source>
        <dbReference type="ARBA" id="ARBA00031671"/>
    </source>
</evidence>
<organism evidence="15 18">
    <name type="scientific">Parascaris univalens</name>
    <name type="common">Nematode worm</name>
    <dbReference type="NCBI Taxonomy" id="6257"/>
    <lineage>
        <taxon>Eukaryota</taxon>
        <taxon>Metazoa</taxon>
        <taxon>Ecdysozoa</taxon>
        <taxon>Nematoda</taxon>
        <taxon>Chromadorea</taxon>
        <taxon>Rhabditida</taxon>
        <taxon>Spirurina</taxon>
        <taxon>Ascaridomorpha</taxon>
        <taxon>Ascaridoidea</taxon>
        <taxon>Ascarididae</taxon>
        <taxon>Parascaris</taxon>
    </lineage>
</organism>
<dbReference type="PANTHER" id="PTHR10211:SF0">
    <property type="entry name" value="DEOXYRIBODIPYRIMIDINE PHOTO-LYASE"/>
    <property type="match status" value="1"/>
</dbReference>
<comment type="similarity">
    <text evidence="2">Belongs to the DNA photolyase class-2 family.</text>
</comment>
<evidence type="ECO:0000313" key="17">
    <source>
        <dbReference type="WBParaSite" id="PgR020_g104_t02"/>
    </source>
</evidence>
<dbReference type="Pfam" id="PF00875">
    <property type="entry name" value="DNA_photolyase"/>
    <property type="match status" value="1"/>
</dbReference>
<feature type="compositionally biased region" description="Polar residues" evidence="13">
    <location>
        <begin position="497"/>
        <end position="506"/>
    </location>
</feature>
<evidence type="ECO:0000313" key="16">
    <source>
        <dbReference type="WBParaSite" id="PgR020_g104_t01"/>
    </source>
</evidence>
<evidence type="ECO:0000256" key="4">
    <source>
        <dbReference type="ARBA" id="ARBA00014046"/>
    </source>
</evidence>
<dbReference type="GO" id="GO:0003677">
    <property type="term" value="F:DNA binding"/>
    <property type="evidence" value="ECO:0007669"/>
    <property type="project" value="UniProtKB-KW"/>
</dbReference>
<keyword evidence="8" id="KW-0238">DNA-binding</keyword>
<keyword evidence="5" id="KW-0285">Flavoprotein</keyword>
<dbReference type="WBParaSite" id="PgR020_g104_t01">
    <property type="protein sequence ID" value="PgR020_g104_t01"/>
    <property type="gene ID" value="PgR020_g104"/>
</dbReference>
<dbReference type="PROSITE" id="PS51645">
    <property type="entry name" value="PHR_CRY_ALPHA_BETA"/>
    <property type="match status" value="1"/>
</dbReference>
<dbReference type="WBParaSite" id="PgR020_g104_t04">
    <property type="protein sequence ID" value="PgR020_g104_t04"/>
    <property type="gene ID" value="PgR020_g104"/>
</dbReference>
<comment type="catalytic activity">
    <reaction evidence="12">
        <text>cyclobutadipyrimidine (in DNA) = 2 pyrimidine residues (in DNA).</text>
        <dbReference type="EC" id="4.1.99.3"/>
    </reaction>
</comment>
<keyword evidence="10" id="KW-0456">Lyase</keyword>
<dbReference type="InterPro" id="IPR014729">
    <property type="entry name" value="Rossmann-like_a/b/a_fold"/>
</dbReference>
<evidence type="ECO:0000259" key="14">
    <source>
        <dbReference type="PROSITE" id="PS51645"/>
    </source>
</evidence>
<dbReference type="SUPFAM" id="SSF52425">
    <property type="entry name" value="Cryptochrome/photolyase, N-terminal domain"/>
    <property type="match status" value="1"/>
</dbReference>
<proteinExistence type="inferred from homology"/>
<dbReference type="Gene3D" id="1.10.579.10">
    <property type="entry name" value="DNA Cyclobutane Dipyrimidine Photolyase, subunit A, domain 3"/>
    <property type="match status" value="1"/>
</dbReference>
<evidence type="ECO:0000256" key="7">
    <source>
        <dbReference type="ARBA" id="ARBA00022827"/>
    </source>
</evidence>
<dbReference type="GO" id="GO:0000719">
    <property type="term" value="P:photoreactive repair"/>
    <property type="evidence" value="ECO:0007669"/>
    <property type="project" value="TreeGrafter"/>
</dbReference>
<evidence type="ECO:0000313" key="15">
    <source>
        <dbReference type="Proteomes" id="UP000887569"/>
    </source>
</evidence>
<dbReference type="GO" id="GO:0003904">
    <property type="term" value="F:deoxyribodipyrimidine photo-lyase activity"/>
    <property type="evidence" value="ECO:0007669"/>
    <property type="project" value="UniProtKB-EC"/>
</dbReference>
<dbReference type="WBParaSite" id="PgR020_g104_t02">
    <property type="protein sequence ID" value="PgR020_g104_t02"/>
    <property type="gene ID" value="PgR020_g104"/>
</dbReference>
<dbReference type="InterPro" id="IPR036134">
    <property type="entry name" value="Crypto/Photolyase_FAD-like_sf"/>
</dbReference>
<protein>
    <recommendedName>
        <fullName evidence="4">Deoxyribodipyrimidine photo-lyase</fullName>
        <ecNumber evidence="3">4.1.99.3</ecNumber>
    </recommendedName>
    <alternativeName>
        <fullName evidence="11">DNA photolyase</fullName>
    </alternativeName>
</protein>
<dbReference type="WBParaSite" id="PgR020_g104_t03">
    <property type="protein sequence ID" value="PgR020_g104_t03"/>
    <property type="gene ID" value="PgR020_g104"/>
</dbReference>
<sequence length="554" mass="64119">MVSARIQPLNVQHIFNGSYVLYILRCLRTKYSAAFSFASERANNSQVPLIALHLYIPEDHNVPQRVFLLEGLKELKESMNDLRVKLLCVKANDNKDALKIALQLCENACEVILDAAYLRGDREFEEQLNRVLIERCRRLTRIEGNVSVPINLSSNSVEWGARTLRPKVWQQLKAMLAEKWEDVPAIPCGNWTKLIKGNIREMNLEEELKRAQSDCVSDSGFVGGETVAQRMLSFFISNRLINYHPGRNIPGSKYQSLLSPYLHFGMISSIEIIKRVKEAKASKHPIESFIEELLVRRDLAHNFVYYAKDNYDSLDCLPDWAQKTLKEHRNDRRDYIYTNEELEDASTHDPYWNAAQLEMVHTNKMHGYMRMYWGKKVIEWTPDYETAYRFLIEQNDKHELDGRDPNGYTGVMWVFGMHDRAHAERAVFGKLRYMNAEGLYRKYRQTIGEYVRCNYKLAGRKIEGPIEPPKKKDQKPLPQKRKKKDPEEKEEELSSGGEEQQTASSSRSRETHHVGKKMKTELDRNKAAKGRSEVEVSTKGGAETKNKGRAKAKK</sequence>
<dbReference type="WBParaSite" id="PgR020_g104_t06">
    <property type="protein sequence ID" value="PgR020_g104_t06"/>
    <property type="gene ID" value="PgR020_g104"/>
</dbReference>
<evidence type="ECO:0000256" key="6">
    <source>
        <dbReference type="ARBA" id="ARBA00022763"/>
    </source>
</evidence>
<evidence type="ECO:0000256" key="10">
    <source>
        <dbReference type="ARBA" id="ARBA00023239"/>
    </source>
</evidence>
<evidence type="ECO:0000256" key="8">
    <source>
        <dbReference type="ARBA" id="ARBA00023125"/>
    </source>
</evidence>
<dbReference type="Gene3D" id="3.40.50.620">
    <property type="entry name" value="HUPs"/>
    <property type="match status" value="1"/>
</dbReference>
<feature type="domain" description="Photolyase/cryptochrome alpha/beta" evidence="14">
    <location>
        <begin position="17"/>
        <end position="150"/>
    </location>
</feature>
<dbReference type="AlphaFoldDB" id="A0A915B201"/>
<evidence type="ECO:0000313" key="18">
    <source>
        <dbReference type="WBParaSite" id="PgR020_g104_t03"/>
    </source>
</evidence>
<keyword evidence="7" id="KW-0274">FAD</keyword>
<feature type="region of interest" description="Disordered" evidence="13">
    <location>
        <begin position="463"/>
        <end position="554"/>
    </location>
</feature>
<dbReference type="InterPro" id="IPR006050">
    <property type="entry name" value="DNA_photolyase_N"/>
</dbReference>
<evidence type="ECO:0000256" key="12">
    <source>
        <dbReference type="ARBA" id="ARBA00033999"/>
    </source>
</evidence>
<dbReference type="Gene3D" id="1.25.40.80">
    <property type="match status" value="1"/>
</dbReference>
<dbReference type="WBParaSite" id="PgR020_g104_t05">
    <property type="protein sequence ID" value="PgR020_g104_t05"/>
    <property type="gene ID" value="PgR020_g104"/>
</dbReference>
<dbReference type="EC" id="4.1.99.3" evidence="3"/>
<evidence type="ECO:0000256" key="2">
    <source>
        <dbReference type="ARBA" id="ARBA00006409"/>
    </source>
</evidence>
<keyword evidence="6" id="KW-0227">DNA damage</keyword>
<evidence type="ECO:0000256" key="9">
    <source>
        <dbReference type="ARBA" id="ARBA00023204"/>
    </source>
</evidence>
<comment type="cofactor">
    <cofactor evidence="1">
        <name>FAD</name>
        <dbReference type="ChEBI" id="CHEBI:57692"/>
    </cofactor>
</comment>
<reference evidence="16 17" key="1">
    <citation type="submission" date="2022-11" db="UniProtKB">
        <authorList>
            <consortium name="WormBaseParasite"/>
        </authorList>
    </citation>
    <scope>IDENTIFICATION</scope>
</reference>
<dbReference type="PANTHER" id="PTHR10211">
    <property type="entry name" value="DEOXYRIBODIPYRIMIDINE PHOTOLYASE"/>
    <property type="match status" value="1"/>
</dbReference>